<dbReference type="Pfam" id="PF13826">
    <property type="entry name" value="Monooxy_af470-like"/>
    <property type="match status" value="1"/>
</dbReference>
<dbReference type="AlphaFoldDB" id="A0A8T9CD68"/>
<gene>
    <name evidence="1" type="primary">af470</name>
    <name evidence="1" type="ORF">LSUE1_G002366</name>
</gene>
<comment type="caution">
    <text evidence="1">The sequence shown here is derived from an EMBL/GenBank/DDBJ whole genome shotgun (WGS) entry which is preliminary data.</text>
</comment>
<protein>
    <submittedName>
        <fullName evidence="1">Monooxygenase</fullName>
    </submittedName>
</protein>
<feature type="non-terminal residue" evidence="1">
    <location>
        <position position="1"/>
    </location>
</feature>
<dbReference type="InterPro" id="IPR025444">
    <property type="entry name" value="Monooxy_af470"/>
</dbReference>
<keyword evidence="1" id="KW-0560">Oxidoreductase</keyword>
<name>A0A8T9CD68_9HELO</name>
<evidence type="ECO:0000313" key="2">
    <source>
        <dbReference type="Proteomes" id="UP000469558"/>
    </source>
</evidence>
<organism evidence="1 2">
    <name type="scientific">Lachnellula suecica</name>
    <dbReference type="NCBI Taxonomy" id="602035"/>
    <lineage>
        <taxon>Eukaryota</taxon>
        <taxon>Fungi</taxon>
        <taxon>Dikarya</taxon>
        <taxon>Ascomycota</taxon>
        <taxon>Pezizomycotina</taxon>
        <taxon>Leotiomycetes</taxon>
        <taxon>Helotiales</taxon>
        <taxon>Lachnaceae</taxon>
        <taxon>Lachnellula</taxon>
    </lineage>
</organism>
<dbReference type="EMBL" id="QGMK01000415">
    <property type="protein sequence ID" value="TVY81840.1"/>
    <property type="molecule type" value="Genomic_DNA"/>
</dbReference>
<accession>A0A8T9CD68</accession>
<keyword evidence="2" id="KW-1185">Reference proteome</keyword>
<reference evidence="1 2" key="1">
    <citation type="submission" date="2018-05" db="EMBL/GenBank/DDBJ databases">
        <title>Genome sequencing and assembly of the regulated plant pathogen Lachnellula willkommii and related sister species for the development of diagnostic species identification markers.</title>
        <authorList>
            <person name="Giroux E."/>
            <person name="Bilodeau G."/>
        </authorList>
    </citation>
    <scope>NUCLEOTIDE SEQUENCE [LARGE SCALE GENOMIC DNA]</scope>
    <source>
        <strain evidence="1 2">CBS 268.59</strain>
    </source>
</reference>
<dbReference type="Proteomes" id="UP000469558">
    <property type="component" value="Unassembled WGS sequence"/>
</dbReference>
<keyword evidence="1" id="KW-0503">Monooxygenase</keyword>
<proteinExistence type="predicted"/>
<evidence type="ECO:0000313" key="1">
    <source>
        <dbReference type="EMBL" id="TVY81840.1"/>
    </source>
</evidence>
<dbReference type="OrthoDB" id="3202396at2759"/>
<dbReference type="GO" id="GO:0004497">
    <property type="term" value="F:monooxygenase activity"/>
    <property type="evidence" value="ECO:0007669"/>
    <property type="project" value="UniProtKB-KW"/>
</dbReference>
<feature type="non-terminal residue" evidence="1">
    <location>
        <position position="234"/>
    </location>
</feature>
<sequence>LLILISPYSAAFSLTPTFTLAAYKISSIFLVTWGVLPNPHLKNVRKGRTTAVFPEADGSFDRQKGDDFGGEGVCVMLLSTKCNHPLGMLYPPYQKLTEHGRAMFIDLETNGAEYGFLGYSTYGSTDDVTKPVSMSIMYFKTMADAYKYSHSKTHRAGWEWYVRAGNEVECVSIAHEIYEVPAGKWENIYVNAKPYGFAATSHAVKAEGKEVKWACPMIDGKRMGGKQRLATIKD</sequence>